<dbReference type="RefSeq" id="WP_128560722.1">
    <property type="nucleotide sequence ID" value="NZ_BPQH01000012.1"/>
</dbReference>
<protein>
    <recommendedName>
        <fullName evidence="3">Ribosome modulation factor</fullName>
    </recommendedName>
</protein>
<proteinExistence type="predicted"/>
<gene>
    <name evidence="1" type="ORF">OPKNFCMD_4017</name>
</gene>
<accession>A0ABQ4R295</accession>
<dbReference type="EMBL" id="BPQH01000012">
    <property type="protein sequence ID" value="GJD51264.1"/>
    <property type="molecule type" value="Genomic_DNA"/>
</dbReference>
<organism evidence="1 2">
    <name type="scientific">Methylobacterium crusticola</name>
    <dbReference type="NCBI Taxonomy" id="1697972"/>
    <lineage>
        <taxon>Bacteria</taxon>
        <taxon>Pseudomonadati</taxon>
        <taxon>Pseudomonadota</taxon>
        <taxon>Alphaproteobacteria</taxon>
        <taxon>Hyphomicrobiales</taxon>
        <taxon>Methylobacteriaceae</taxon>
        <taxon>Methylobacterium</taxon>
    </lineage>
</organism>
<dbReference type="NCBIfam" id="NF041886">
    <property type="entry name" value="Rmf_CrpP_fam"/>
    <property type="match status" value="1"/>
</dbReference>
<evidence type="ECO:0008006" key="3">
    <source>
        <dbReference type="Google" id="ProtNLM"/>
    </source>
</evidence>
<comment type="caution">
    <text evidence="1">The sequence shown here is derived from an EMBL/GenBank/DDBJ whole genome shotgun (WGS) entry which is preliminary data.</text>
</comment>
<keyword evidence="2" id="KW-1185">Reference proteome</keyword>
<evidence type="ECO:0000313" key="2">
    <source>
        <dbReference type="Proteomes" id="UP001055167"/>
    </source>
</evidence>
<sequence>MTDHDHARDPTFEGMRARHLGRHRDACPYPFNSEARARWLEGFDGRVRGDAPDMPRDRGD</sequence>
<dbReference type="Proteomes" id="UP001055167">
    <property type="component" value="Unassembled WGS sequence"/>
</dbReference>
<evidence type="ECO:0000313" key="1">
    <source>
        <dbReference type="EMBL" id="GJD51264.1"/>
    </source>
</evidence>
<name>A0ABQ4R295_9HYPH</name>
<reference evidence="1" key="1">
    <citation type="journal article" date="2021" name="Front. Microbiol.">
        <title>Comprehensive Comparative Genomics and Phenotyping of Methylobacterium Species.</title>
        <authorList>
            <person name="Alessa O."/>
            <person name="Ogura Y."/>
            <person name="Fujitani Y."/>
            <person name="Takami H."/>
            <person name="Hayashi T."/>
            <person name="Sahin N."/>
            <person name="Tani A."/>
        </authorList>
    </citation>
    <scope>NUCLEOTIDE SEQUENCE</scope>
    <source>
        <strain evidence="1">KCTC 52305</strain>
    </source>
</reference>
<reference evidence="1" key="2">
    <citation type="submission" date="2021-08" db="EMBL/GenBank/DDBJ databases">
        <authorList>
            <person name="Tani A."/>
            <person name="Ola A."/>
            <person name="Ogura Y."/>
            <person name="Katsura K."/>
            <person name="Hayashi T."/>
        </authorList>
    </citation>
    <scope>NUCLEOTIDE SEQUENCE</scope>
    <source>
        <strain evidence="1">KCTC 52305</strain>
    </source>
</reference>